<protein>
    <submittedName>
        <fullName evidence="1">DUF2804 domain-containing protein</fullName>
    </submittedName>
</protein>
<sequence>MARTDAPPPPMIPLSLPAAPANVIAADGQPCMGRYAGQTGTIDWSTLAPPYARGKLWRRFHHKRWQYVALSTPRLLCGIAIVDVGWTNTAFAYVFDRQLGKQIAGFSQDGIPGLSARVSDRPDGASRFHCFGNRIDYQPPLAGAEDGGKYQLSVQCEQFELEAQFDASQAAPLFLAVGPIVHGSVHATQKSPGMPLTGEVRAGDERYELDGGVASFDYSNGLLARNTEWRWASAHGLDIGFNLQAGYFGKQENVLWLDGQLHALGHVRFEYDLAAPLAPWHIYTDDGLLDLQFMPEGARHENKNLLVAATRYIQPIGSFSGWVKPERNAAPRPVEHLVGVTEEHFSRW</sequence>
<dbReference type="Pfam" id="PF10974">
    <property type="entry name" value="DUF2804"/>
    <property type="match status" value="1"/>
</dbReference>
<accession>A0ABU9PVC7</accession>
<comment type="caution">
    <text evidence="1">The sequence shown here is derived from an EMBL/GenBank/DDBJ whole genome shotgun (WGS) entry which is preliminary data.</text>
</comment>
<keyword evidence="2" id="KW-1185">Reference proteome</keyword>
<evidence type="ECO:0000313" key="2">
    <source>
        <dbReference type="Proteomes" id="UP001495910"/>
    </source>
</evidence>
<proteinExistence type="predicted"/>
<dbReference type="Proteomes" id="UP001495910">
    <property type="component" value="Unassembled WGS sequence"/>
</dbReference>
<gene>
    <name evidence="1" type="ORF">V8G57_11015</name>
</gene>
<reference evidence="1 2" key="1">
    <citation type="submission" date="2024-02" db="EMBL/GenBank/DDBJ databases">
        <title>Draft genome sequence of Collimonas sp. strain H4R21, an effective mineral-weathering bacterial strain isolated from the beech rhizosphere.</title>
        <authorList>
            <person name="Morin E."/>
            <person name="Uroz S."/>
            <person name="Leveau J.H.J."/>
            <person name="Kumar R."/>
            <person name="Rey M.W."/>
            <person name="Pham J."/>
        </authorList>
    </citation>
    <scope>NUCLEOTIDE SEQUENCE [LARGE SCALE GENOMIC DNA]</scope>
    <source>
        <strain evidence="1 2">H4R21</strain>
    </source>
</reference>
<dbReference type="RefSeq" id="WP_254784993.1">
    <property type="nucleotide sequence ID" value="NZ_JBANDC010000006.1"/>
</dbReference>
<organism evidence="1 2">
    <name type="scientific">Collimonas rhizosphaerae</name>
    <dbReference type="NCBI Taxonomy" id="3126357"/>
    <lineage>
        <taxon>Bacteria</taxon>
        <taxon>Pseudomonadati</taxon>
        <taxon>Pseudomonadota</taxon>
        <taxon>Betaproteobacteria</taxon>
        <taxon>Burkholderiales</taxon>
        <taxon>Oxalobacteraceae</taxon>
        <taxon>Collimonas</taxon>
    </lineage>
</organism>
<dbReference type="InterPro" id="IPR021243">
    <property type="entry name" value="DUF2804"/>
</dbReference>
<dbReference type="SUPFAM" id="SSF159245">
    <property type="entry name" value="AttH-like"/>
    <property type="match status" value="1"/>
</dbReference>
<dbReference type="PANTHER" id="PTHR35868">
    <property type="entry name" value="DUF2804 DOMAIN-CONTAINING PROTEIN-RELATED"/>
    <property type="match status" value="1"/>
</dbReference>
<name>A0ABU9PVC7_9BURK</name>
<dbReference type="EMBL" id="JBANDC010000006">
    <property type="protein sequence ID" value="MEM4987918.1"/>
    <property type="molecule type" value="Genomic_DNA"/>
</dbReference>
<evidence type="ECO:0000313" key="1">
    <source>
        <dbReference type="EMBL" id="MEM4987918.1"/>
    </source>
</evidence>
<dbReference type="PANTHER" id="PTHR35868:SF4">
    <property type="entry name" value="DUF2804 DOMAIN-CONTAINING PROTEIN"/>
    <property type="match status" value="1"/>
</dbReference>